<dbReference type="RefSeq" id="WP_237892193.1">
    <property type="nucleotide sequence ID" value="NZ_JAKLTY010000075.1"/>
</dbReference>
<sequence length="354" mass="40021">MSGPDLAITVVTPTCEPYLREKQFVEAVPYILRKFCYQIPSAAAFASETRFIRSLDQFDAVYLFPGFSQWVLKKVANEAKPIFLERINCHTVTAKTILDEAYSRLGLEPCHTITVESAARETEDISFADYIFCPSSEVLKSYAVAGISKEKLIQSTYGWSPDRFQSRFLTKPHAGSRHCVFLFVGYLSVRKGTHLLLRAWEKAGINGKLVLVGNMEPAIEKACSNVLNRPDVAWHKYSSDVGKAYAEADVFAFPSLEEGSPLVTYEAMAHGLPMLVSPMAAGEIVRDRIDGMVIPPYDEESWIEALRKFSMNPDLRQHCGDSARRRMDEFTWEKVGRRRAAEIVKRMDRRAPIF</sequence>
<protein>
    <submittedName>
        <fullName evidence="2">Glycosyltransferase family 4 protein</fullName>
    </submittedName>
</protein>
<dbReference type="AlphaFoldDB" id="A0A9X1UF74"/>
<reference evidence="2" key="1">
    <citation type="submission" date="2022-01" db="EMBL/GenBank/DDBJ databases">
        <title>Genome sequnece data of strain Bradyrhizobium sp. nov.</title>
        <authorList>
            <person name="Zhang J."/>
        </authorList>
    </citation>
    <scope>NUCLEOTIDE SEQUENCE</scope>
    <source>
        <strain evidence="2">WYCCWR 13023</strain>
    </source>
</reference>
<organism evidence="2 3">
    <name type="scientific">Bradyrhizobium zhengyangense</name>
    <dbReference type="NCBI Taxonomy" id="2911009"/>
    <lineage>
        <taxon>Bacteria</taxon>
        <taxon>Pseudomonadati</taxon>
        <taxon>Pseudomonadota</taxon>
        <taxon>Alphaproteobacteria</taxon>
        <taxon>Hyphomicrobiales</taxon>
        <taxon>Nitrobacteraceae</taxon>
        <taxon>Bradyrhizobium</taxon>
    </lineage>
</organism>
<comment type="caution">
    <text evidence="2">The sequence shown here is derived from an EMBL/GenBank/DDBJ whole genome shotgun (WGS) entry which is preliminary data.</text>
</comment>
<dbReference type="InterPro" id="IPR050194">
    <property type="entry name" value="Glycosyltransferase_grp1"/>
</dbReference>
<dbReference type="GO" id="GO:0016757">
    <property type="term" value="F:glycosyltransferase activity"/>
    <property type="evidence" value="ECO:0007669"/>
    <property type="project" value="InterPro"/>
</dbReference>
<feature type="domain" description="Glycosyl transferase family 1" evidence="1">
    <location>
        <begin position="180"/>
        <end position="326"/>
    </location>
</feature>
<dbReference type="SUPFAM" id="SSF53756">
    <property type="entry name" value="UDP-Glycosyltransferase/glycogen phosphorylase"/>
    <property type="match status" value="1"/>
</dbReference>
<evidence type="ECO:0000313" key="3">
    <source>
        <dbReference type="Proteomes" id="UP001139054"/>
    </source>
</evidence>
<name>A0A9X1UF74_9BRAD</name>
<dbReference type="PANTHER" id="PTHR45947:SF3">
    <property type="entry name" value="SULFOQUINOVOSYL TRANSFERASE SQD2"/>
    <property type="match status" value="1"/>
</dbReference>
<dbReference type="PANTHER" id="PTHR45947">
    <property type="entry name" value="SULFOQUINOVOSYL TRANSFERASE SQD2"/>
    <property type="match status" value="1"/>
</dbReference>
<dbReference type="EMBL" id="JAKLTY010000075">
    <property type="protein sequence ID" value="MCG2633194.1"/>
    <property type="molecule type" value="Genomic_DNA"/>
</dbReference>
<evidence type="ECO:0000259" key="1">
    <source>
        <dbReference type="Pfam" id="PF00534"/>
    </source>
</evidence>
<proteinExistence type="predicted"/>
<accession>A0A9X1UF74</accession>
<dbReference type="Gene3D" id="3.40.50.2000">
    <property type="entry name" value="Glycogen Phosphorylase B"/>
    <property type="match status" value="2"/>
</dbReference>
<evidence type="ECO:0000313" key="2">
    <source>
        <dbReference type="EMBL" id="MCG2633194.1"/>
    </source>
</evidence>
<dbReference type="Proteomes" id="UP001139054">
    <property type="component" value="Unassembled WGS sequence"/>
</dbReference>
<gene>
    <name evidence="2" type="ORF">L6654_42530</name>
</gene>
<dbReference type="CDD" id="cd03801">
    <property type="entry name" value="GT4_PimA-like"/>
    <property type="match status" value="1"/>
</dbReference>
<dbReference type="InterPro" id="IPR001296">
    <property type="entry name" value="Glyco_trans_1"/>
</dbReference>
<dbReference type="Pfam" id="PF00534">
    <property type="entry name" value="Glycos_transf_1"/>
    <property type="match status" value="1"/>
</dbReference>